<proteinExistence type="predicted"/>
<keyword evidence="1" id="KW-1133">Transmembrane helix</keyword>
<feature type="transmembrane region" description="Helical" evidence="1">
    <location>
        <begin position="377"/>
        <end position="398"/>
    </location>
</feature>
<gene>
    <name evidence="2" type="ORF">SAMN02745857_01524</name>
</gene>
<feature type="transmembrane region" description="Helical" evidence="1">
    <location>
        <begin position="404"/>
        <end position="422"/>
    </location>
</feature>
<evidence type="ECO:0000256" key="1">
    <source>
        <dbReference type="SAM" id="Phobius"/>
    </source>
</evidence>
<feature type="transmembrane region" description="Helical" evidence="1">
    <location>
        <begin position="27"/>
        <end position="50"/>
    </location>
</feature>
<feature type="transmembrane region" description="Helical" evidence="1">
    <location>
        <begin position="56"/>
        <end position="78"/>
    </location>
</feature>
<protein>
    <recommendedName>
        <fullName evidence="4">Membrane protein involved in the export of O-antigen and teichoic acid</fullName>
    </recommendedName>
</protein>
<feature type="transmembrane region" description="Helical" evidence="1">
    <location>
        <begin position="99"/>
        <end position="121"/>
    </location>
</feature>
<feature type="transmembrane region" description="Helical" evidence="1">
    <location>
        <begin position="310"/>
        <end position="331"/>
    </location>
</feature>
<feature type="transmembrane region" description="Helical" evidence="1">
    <location>
        <begin position="151"/>
        <end position="179"/>
    </location>
</feature>
<dbReference type="RefSeq" id="WP_084090188.1">
    <property type="nucleotide sequence ID" value="NZ_FWXD01000007.1"/>
</dbReference>
<keyword evidence="3" id="KW-1185">Reference proteome</keyword>
<organism evidence="2 3">
    <name type="scientific">Andreprevotia lacus DSM 23236</name>
    <dbReference type="NCBI Taxonomy" id="1121001"/>
    <lineage>
        <taxon>Bacteria</taxon>
        <taxon>Pseudomonadati</taxon>
        <taxon>Pseudomonadota</taxon>
        <taxon>Betaproteobacteria</taxon>
        <taxon>Neisseriales</taxon>
        <taxon>Chitinibacteraceae</taxon>
        <taxon>Andreprevotia</taxon>
    </lineage>
</organism>
<reference evidence="2 3" key="1">
    <citation type="submission" date="2017-04" db="EMBL/GenBank/DDBJ databases">
        <authorList>
            <person name="Afonso C.L."/>
            <person name="Miller P.J."/>
            <person name="Scott M.A."/>
            <person name="Spackman E."/>
            <person name="Goraichik I."/>
            <person name="Dimitrov K.M."/>
            <person name="Suarez D.L."/>
            <person name="Swayne D.E."/>
        </authorList>
    </citation>
    <scope>NUCLEOTIDE SEQUENCE [LARGE SCALE GENOMIC DNA]</scope>
    <source>
        <strain evidence="2 3">DSM 23236</strain>
    </source>
</reference>
<sequence>MSTASALTTSARLDWLSGKLARVPRPLLSFVCQGLVSGVSFLSSLAVLHWAGRDDYSAYVLFVNAYVLLSSIQNAVLLSPLVTLSGRMSVLAREQAVAWGIRLALLLALPGGLALMAYWHWQAQTAMPGWLWLAVPASFALLLFRDLRRAIWLLLGDLLALLRLDSAYFLLSTLILLLAYAWHGMSLGLAIAAVGLPGLWALLARPRFAEHVQDPEFATLDRAFRQELWACARWALPGIAVTWLFSNGYWFYLDAVQGKAAVALLAATRLFYTPVGLMIQGWAGYYRPVFARMEQAGQQGEKWRLVWQQLIWAAALVTLFAAVLALASWWLPRLVPHFIAPRLWQMSVALWAAYFIIQWGRTVIATALLANPVGYRVVFQGGLAGCVLFYVLFLPIAAFTAQPLYCPLALIVAEAAIAAWLWKKRHV</sequence>
<feature type="transmembrane region" description="Helical" evidence="1">
    <location>
        <begin position="127"/>
        <end position="144"/>
    </location>
</feature>
<keyword evidence="1" id="KW-0812">Transmembrane</keyword>
<dbReference type="STRING" id="1121001.SAMN02745857_01524"/>
<evidence type="ECO:0000313" key="3">
    <source>
        <dbReference type="Proteomes" id="UP000192761"/>
    </source>
</evidence>
<feature type="transmembrane region" description="Helical" evidence="1">
    <location>
        <begin position="231"/>
        <end position="251"/>
    </location>
</feature>
<accession>A0A1W1XGF9</accession>
<dbReference type="EMBL" id="FWXD01000007">
    <property type="protein sequence ID" value="SMC23039.1"/>
    <property type="molecule type" value="Genomic_DNA"/>
</dbReference>
<evidence type="ECO:0008006" key="4">
    <source>
        <dbReference type="Google" id="ProtNLM"/>
    </source>
</evidence>
<dbReference type="AlphaFoldDB" id="A0A1W1XGF9"/>
<dbReference type="OrthoDB" id="7056654at2"/>
<dbReference type="Proteomes" id="UP000192761">
    <property type="component" value="Unassembled WGS sequence"/>
</dbReference>
<feature type="transmembrane region" description="Helical" evidence="1">
    <location>
        <begin position="185"/>
        <end position="203"/>
    </location>
</feature>
<name>A0A1W1XGF9_9NEIS</name>
<evidence type="ECO:0000313" key="2">
    <source>
        <dbReference type="EMBL" id="SMC23039.1"/>
    </source>
</evidence>
<feature type="transmembrane region" description="Helical" evidence="1">
    <location>
        <begin position="271"/>
        <end position="289"/>
    </location>
</feature>
<keyword evidence="1" id="KW-0472">Membrane</keyword>
<feature type="transmembrane region" description="Helical" evidence="1">
    <location>
        <begin position="351"/>
        <end position="370"/>
    </location>
</feature>